<sequence>LEDANKQPHSLGSGQQRNPNPRPFFYVQPPSQPYYLYQPWQLNNPYSHYGLPGGFNFARPCMHPFQYMQYPGFVFPHAPVYPMDYRRMFEPRFAGPTWGEIPRQQQPHGRREMACSEAQTDPSDAITKLIECLDKIRASEMQGASRELDSGIASQSSGMFSPGEEKKNQEQDHVLSSAPHDTHAEVLVDSPAENYNGEASQMILGTLSPHGSWSGGLEEELPLDSSSVQEDCPELEHSEADEHLVLLEEEEVQSDTSSVPKCDAEELQKSPALLKETNSSDKVSTAEHLEESVDEAKPDRSYQILKLPFDCVLTPGAARLASTAAPYYFNYPSMQATHERMSVLSPSLDELSSRDEMFSTDLDDVDLFPKQAYTPRRLVEVIGESPQASEDVDEAWMQGLKRVACACCGKSLAKGTSRRKVHGPKMYLDEGGDSEDDYGRGCEQEVVVRKHRSPRKNRPLQPRHAAKPWFKRGLWKETSDQVEDQDVHKQEVTQGETGESELQCGTCEDMEAATSTLQPSFSLGPRCPSSPHGAQQTQGPPHQPGPAPSGAPRPEEQHHQKPFFYIQPSQPYMPMQGVQWPVPVPMPMSYNPYYSYPGLGKHQKTNNSQTITFLQLFLHKRL</sequence>
<evidence type="ECO:0000256" key="1">
    <source>
        <dbReference type="SAM" id="MobiDB-lite"/>
    </source>
</evidence>
<reference evidence="2" key="1">
    <citation type="submission" date="2023-09" db="UniProtKB">
        <authorList>
            <consortium name="Ensembl"/>
        </authorList>
    </citation>
    <scope>IDENTIFICATION</scope>
</reference>
<name>A0A3B4ZS27_9TELE</name>
<feature type="region of interest" description="Disordered" evidence="1">
    <location>
        <begin position="518"/>
        <end position="557"/>
    </location>
</feature>
<dbReference type="AlphaFoldDB" id="A0A3B4ZS27"/>
<feature type="compositionally biased region" description="Low complexity" evidence="1">
    <location>
        <begin position="531"/>
        <end position="540"/>
    </location>
</feature>
<feature type="region of interest" description="Disordered" evidence="1">
    <location>
        <begin position="477"/>
        <end position="502"/>
    </location>
</feature>
<feature type="region of interest" description="Disordered" evidence="1">
    <location>
        <begin position="206"/>
        <end position="228"/>
    </location>
</feature>
<dbReference type="STRING" id="144197.ENSSPAP00000011693"/>
<dbReference type="PANTHER" id="PTHR38654">
    <property type="entry name" value="BUCKY BALL-RELATED"/>
    <property type="match status" value="1"/>
</dbReference>
<accession>A0A3B4ZS27</accession>
<evidence type="ECO:0000313" key="2">
    <source>
        <dbReference type="Ensembl" id="ENSSPAP00000011693.1"/>
    </source>
</evidence>
<feature type="compositionally biased region" description="Basic and acidic residues" evidence="1">
    <location>
        <begin position="284"/>
        <end position="295"/>
    </location>
</feature>
<dbReference type="InterPro" id="IPR053309">
    <property type="entry name" value="Balbiani_Body_Formation"/>
</dbReference>
<feature type="compositionally biased region" description="Polar residues" evidence="1">
    <location>
        <begin position="7"/>
        <end position="19"/>
    </location>
</feature>
<feature type="region of interest" description="Disordered" evidence="1">
    <location>
        <begin position="252"/>
        <end position="295"/>
    </location>
</feature>
<dbReference type="Ensembl" id="ENSSPAT00000011898.1">
    <property type="protein sequence ID" value="ENSSPAP00000011693.1"/>
    <property type="gene ID" value="ENSSPAG00000008881.1"/>
</dbReference>
<evidence type="ECO:0008006" key="3">
    <source>
        <dbReference type="Google" id="ProtNLM"/>
    </source>
</evidence>
<feature type="region of interest" description="Disordered" evidence="1">
    <location>
        <begin position="1"/>
        <end position="24"/>
    </location>
</feature>
<feature type="compositionally biased region" description="Pro residues" evidence="1">
    <location>
        <begin position="541"/>
        <end position="551"/>
    </location>
</feature>
<proteinExistence type="predicted"/>
<protein>
    <recommendedName>
        <fullName evidence="3">Bucky ball</fullName>
    </recommendedName>
</protein>
<feature type="compositionally biased region" description="Basic and acidic residues" evidence="1">
    <location>
        <begin position="477"/>
        <end position="491"/>
    </location>
</feature>
<feature type="compositionally biased region" description="Basic and acidic residues" evidence="1">
    <location>
        <begin position="163"/>
        <end position="173"/>
    </location>
</feature>
<organism evidence="2">
    <name type="scientific">Stegastes partitus</name>
    <name type="common">bicolor damselfish</name>
    <dbReference type="NCBI Taxonomy" id="144197"/>
    <lineage>
        <taxon>Eukaryota</taxon>
        <taxon>Metazoa</taxon>
        <taxon>Chordata</taxon>
        <taxon>Craniata</taxon>
        <taxon>Vertebrata</taxon>
        <taxon>Euteleostomi</taxon>
        <taxon>Actinopterygii</taxon>
        <taxon>Neopterygii</taxon>
        <taxon>Teleostei</taxon>
        <taxon>Neoteleostei</taxon>
        <taxon>Acanthomorphata</taxon>
        <taxon>Ovalentaria</taxon>
        <taxon>Pomacentridae</taxon>
        <taxon>Stegastes</taxon>
    </lineage>
</organism>
<dbReference type="PANTHER" id="PTHR38654:SF1">
    <property type="entry name" value="BUCKY BALL"/>
    <property type="match status" value="1"/>
</dbReference>
<feature type="region of interest" description="Disordered" evidence="1">
    <location>
        <begin position="143"/>
        <end position="175"/>
    </location>
</feature>
<dbReference type="GeneTree" id="ENSGT01150000288405"/>